<feature type="compositionally biased region" description="Polar residues" evidence="4">
    <location>
        <begin position="46"/>
        <end position="59"/>
    </location>
</feature>
<accession>A0ABD0WX27</accession>
<feature type="region of interest" description="Disordered" evidence="4">
    <location>
        <begin position="24"/>
        <end position="60"/>
    </location>
</feature>
<dbReference type="SUPFAM" id="SSF48403">
    <property type="entry name" value="Ankyrin repeat"/>
    <property type="match status" value="1"/>
</dbReference>
<dbReference type="PANTHER" id="PTHR24124">
    <property type="entry name" value="ANKYRIN REPEAT FAMILY A"/>
    <property type="match status" value="1"/>
</dbReference>
<keyword evidence="1" id="KW-0677">Repeat</keyword>
<keyword evidence="2 3" id="KW-0040">ANK repeat</keyword>
<gene>
    <name evidence="5" type="ORF">UPYG_G00151530</name>
</gene>
<name>A0ABD0WX27_UMBPY</name>
<evidence type="ECO:0000256" key="4">
    <source>
        <dbReference type="SAM" id="MobiDB-lite"/>
    </source>
</evidence>
<keyword evidence="6" id="KW-1185">Reference proteome</keyword>
<feature type="compositionally biased region" description="Low complexity" evidence="4">
    <location>
        <begin position="31"/>
        <end position="45"/>
    </location>
</feature>
<evidence type="ECO:0000256" key="2">
    <source>
        <dbReference type="ARBA" id="ARBA00023043"/>
    </source>
</evidence>
<feature type="repeat" description="ANK" evidence="3">
    <location>
        <begin position="279"/>
        <end position="311"/>
    </location>
</feature>
<dbReference type="AlphaFoldDB" id="A0ABD0WX27"/>
<dbReference type="PROSITE" id="PS50088">
    <property type="entry name" value="ANK_REPEAT"/>
    <property type="match status" value="2"/>
</dbReference>
<dbReference type="Proteomes" id="UP001557470">
    <property type="component" value="Unassembled WGS sequence"/>
</dbReference>
<dbReference type="SMART" id="SM00248">
    <property type="entry name" value="ANK"/>
    <property type="match status" value="3"/>
</dbReference>
<comment type="caution">
    <text evidence="5">The sequence shown here is derived from an EMBL/GenBank/DDBJ whole genome shotgun (WGS) entry which is preliminary data.</text>
</comment>
<evidence type="ECO:0000256" key="3">
    <source>
        <dbReference type="PROSITE-ProRule" id="PRU00023"/>
    </source>
</evidence>
<dbReference type="PANTHER" id="PTHR24124:SF7">
    <property type="entry name" value="NF-KAPPA-B INHIBITOR DELTA"/>
    <property type="match status" value="1"/>
</dbReference>
<dbReference type="PROSITE" id="PS50297">
    <property type="entry name" value="ANK_REP_REGION"/>
    <property type="match status" value="2"/>
</dbReference>
<reference evidence="5 6" key="1">
    <citation type="submission" date="2024-06" db="EMBL/GenBank/DDBJ databases">
        <authorList>
            <person name="Pan Q."/>
            <person name="Wen M."/>
            <person name="Jouanno E."/>
            <person name="Zahm M."/>
            <person name="Klopp C."/>
            <person name="Cabau C."/>
            <person name="Louis A."/>
            <person name="Berthelot C."/>
            <person name="Parey E."/>
            <person name="Roest Crollius H."/>
            <person name="Montfort J."/>
            <person name="Robinson-Rechavi M."/>
            <person name="Bouchez O."/>
            <person name="Lampietro C."/>
            <person name="Lopez Roques C."/>
            <person name="Donnadieu C."/>
            <person name="Postlethwait J."/>
            <person name="Bobe J."/>
            <person name="Verreycken H."/>
            <person name="Guiguen Y."/>
        </authorList>
    </citation>
    <scope>NUCLEOTIDE SEQUENCE [LARGE SCALE GENOMIC DNA]</scope>
    <source>
        <strain evidence="5">Up_M1</strain>
        <tissue evidence="5">Testis</tissue>
    </source>
</reference>
<evidence type="ECO:0000313" key="5">
    <source>
        <dbReference type="EMBL" id="KAL0984991.1"/>
    </source>
</evidence>
<proteinExistence type="predicted"/>
<feature type="repeat" description="ANK" evidence="3">
    <location>
        <begin position="246"/>
        <end position="278"/>
    </location>
</feature>
<protein>
    <submittedName>
        <fullName evidence="5">Uncharacterized protein</fullName>
    </submittedName>
</protein>
<evidence type="ECO:0000313" key="6">
    <source>
        <dbReference type="Proteomes" id="UP001557470"/>
    </source>
</evidence>
<evidence type="ECO:0000256" key="1">
    <source>
        <dbReference type="ARBA" id="ARBA00022737"/>
    </source>
</evidence>
<sequence length="316" mass="34663">MHWQKSPKEKLCYTLPTVKKLLEQKRKRENTSTATSSTGVSTVLSQQAPAPEQSTSTGLAGSYSDMAMVYERWAPTDVHQVSSAIQEGQYTPLGINYFSTPSTLEDYSHIQAYSPPMPPNYHTQQQVQDYPDSTIPQHYTECAVSEGASSLVPSGPLQTSIYWSSGARALDPTDSVQQVFSGQIDINKLEEARRFLRGMDYSRTTWQDDDGDTILHIYAAKGLREYAFAAAERFAEFAGLESKEHKGKTALLVAVTANHPDIVQDLLSIGAEVNASDVKGQTALHLAATYGLPRVMQVLLTFGSGLNLEACNFEGV</sequence>
<dbReference type="Gene3D" id="1.25.40.20">
    <property type="entry name" value="Ankyrin repeat-containing domain"/>
    <property type="match status" value="1"/>
</dbReference>
<dbReference type="InterPro" id="IPR002110">
    <property type="entry name" value="Ankyrin_rpt"/>
</dbReference>
<dbReference type="Pfam" id="PF12796">
    <property type="entry name" value="Ank_2"/>
    <property type="match status" value="1"/>
</dbReference>
<dbReference type="EMBL" id="JAGEUA010000004">
    <property type="protein sequence ID" value="KAL0984991.1"/>
    <property type="molecule type" value="Genomic_DNA"/>
</dbReference>
<organism evidence="5 6">
    <name type="scientific">Umbra pygmaea</name>
    <name type="common">Eastern mudminnow</name>
    <dbReference type="NCBI Taxonomy" id="75934"/>
    <lineage>
        <taxon>Eukaryota</taxon>
        <taxon>Metazoa</taxon>
        <taxon>Chordata</taxon>
        <taxon>Craniata</taxon>
        <taxon>Vertebrata</taxon>
        <taxon>Euteleostomi</taxon>
        <taxon>Actinopterygii</taxon>
        <taxon>Neopterygii</taxon>
        <taxon>Teleostei</taxon>
        <taxon>Protacanthopterygii</taxon>
        <taxon>Esociformes</taxon>
        <taxon>Umbridae</taxon>
        <taxon>Umbra</taxon>
    </lineage>
</organism>
<dbReference type="InterPro" id="IPR036770">
    <property type="entry name" value="Ankyrin_rpt-contain_sf"/>
</dbReference>